<organism evidence="5 6">
    <name type="scientific">Noviherbaspirillum humi</name>
    <dbReference type="NCBI Taxonomy" id="1688639"/>
    <lineage>
        <taxon>Bacteria</taxon>
        <taxon>Pseudomonadati</taxon>
        <taxon>Pseudomonadota</taxon>
        <taxon>Betaproteobacteria</taxon>
        <taxon>Burkholderiales</taxon>
        <taxon>Oxalobacteraceae</taxon>
        <taxon>Noviherbaspirillum</taxon>
    </lineage>
</organism>
<dbReference type="GO" id="GO:0035269">
    <property type="term" value="P:protein O-linked glycosylation via mannose"/>
    <property type="evidence" value="ECO:0007669"/>
    <property type="project" value="TreeGrafter"/>
</dbReference>
<evidence type="ECO:0000313" key="5">
    <source>
        <dbReference type="EMBL" id="SNS20624.1"/>
    </source>
</evidence>
<feature type="region of interest" description="Disordered" evidence="3">
    <location>
        <begin position="28"/>
        <end position="69"/>
    </location>
</feature>
<dbReference type="PANTHER" id="PTHR44227:SF3">
    <property type="entry name" value="PROTEIN O-MANNOSYL-TRANSFERASE TMTC4"/>
    <property type="match status" value="1"/>
</dbReference>
<dbReference type="InterPro" id="IPR019734">
    <property type="entry name" value="TPR_rpt"/>
</dbReference>
<dbReference type="SUPFAM" id="SSF48452">
    <property type="entry name" value="TPR-like"/>
    <property type="match status" value="2"/>
</dbReference>
<dbReference type="Pfam" id="PF07721">
    <property type="entry name" value="TPR_4"/>
    <property type="match status" value="1"/>
</dbReference>
<evidence type="ECO:0000313" key="6">
    <source>
        <dbReference type="Proteomes" id="UP000198284"/>
    </source>
</evidence>
<dbReference type="SMART" id="SM00028">
    <property type="entry name" value="TPR"/>
    <property type="match status" value="4"/>
</dbReference>
<feature type="signal peptide" evidence="4">
    <location>
        <begin position="1"/>
        <end position="28"/>
    </location>
</feature>
<reference evidence="5 6" key="1">
    <citation type="submission" date="2017-06" db="EMBL/GenBank/DDBJ databases">
        <authorList>
            <person name="Kim H.J."/>
            <person name="Triplett B.A."/>
        </authorList>
    </citation>
    <scope>NUCLEOTIDE SEQUENCE [LARGE SCALE GENOMIC DNA]</scope>
    <source>
        <strain evidence="5 6">U15</strain>
    </source>
</reference>
<dbReference type="GO" id="GO:0030968">
    <property type="term" value="P:endoplasmic reticulum unfolded protein response"/>
    <property type="evidence" value="ECO:0007669"/>
    <property type="project" value="TreeGrafter"/>
</dbReference>
<dbReference type="EMBL" id="FZOT01000001">
    <property type="protein sequence ID" value="SNS20624.1"/>
    <property type="molecule type" value="Genomic_DNA"/>
</dbReference>
<keyword evidence="6" id="KW-1185">Reference proteome</keyword>
<proteinExistence type="predicted"/>
<dbReference type="RefSeq" id="WP_089397701.1">
    <property type="nucleotide sequence ID" value="NZ_FZOT01000001.1"/>
</dbReference>
<keyword evidence="2" id="KW-0802">TPR repeat</keyword>
<dbReference type="Pfam" id="PF13181">
    <property type="entry name" value="TPR_8"/>
    <property type="match status" value="1"/>
</dbReference>
<keyword evidence="4" id="KW-0732">Signal</keyword>
<feature type="compositionally biased region" description="Low complexity" evidence="3">
    <location>
        <begin position="28"/>
        <end position="46"/>
    </location>
</feature>
<dbReference type="PROSITE" id="PS51257">
    <property type="entry name" value="PROKAR_LIPOPROTEIN"/>
    <property type="match status" value="1"/>
</dbReference>
<feature type="chain" id="PRO_5013099622" evidence="4">
    <location>
        <begin position="29"/>
        <end position="603"/>
    </location>
</feature>
<dbReference type="InterPro" id="IPR011717">
    <property type="entry name" value="TPR-4"/>
</dbReference>
<evidence type="ECO:0000256" key="4">
    <source>
        <dbReference type="SAM" id="SignalP"/>
    </source>
</evidence>
<dbReference type="InterPro" id="IPR011990">
    <property type="entry name" value="TPR-like_helical_dom_sf"/>
</dbReference>
<dbReference type="GO" id="GO:0000030">
    <property type="term" value="F:mannosyltransferase activity"/>
    <property type="evidence" value="ECO:0007669"/>
    <property type="project" value="TreeGrafter"/>
</dbReference>
<dbReference type="SUPFAM" id="SSF81901">
    <property type="entry name" value="HCP-like"/>
    <property type="match status" value="1"/>
</dbReference>
<name>A0A239CM98_9BURK</name>
<keyword evidence="1" id="KW-0677">Repeat</keyword>
<dbReference type="PANTHER" id="PTHR44227">
    <property type="match status" value="1"/>
</dbReference>
<dbReference type="Pfam" id="PF13432">
    <property type="entry name" value="TPR_16"/>
    <property type="match status" value="2"/>
</dbReference>
<dbReference type="InterPro" id="IPR052346">
    <property type="entry name" value="O-mannosyl-transferase_TMTC"/>
</dbReference>
<dbReference type="Gene3D" id="1.25.40.10">
    <property type="entry name" value="Tetratricopeptide repeat domain"/>
    <property type="match status" value="2"/>
</dbReference>
<accession>A0A239CM98</accession>
<gene>
    <name evidence="5" type="ORF">SAMN06265795_101515</name>
</gene>
<evidence type="ECO:0000256" key="3">
    <source>
        <dbReference type="SAM" id="MobiDB-lite"/>
    </source>
</evidence>
<dbReference type="OrthoDB" id="9766710at2"/>
<sequence>MKNLLLIVTLPAILAACATQSPRPAASAADTAAQTASADQETSSASPSKTAARNGRTLEEKPEDPLPNLTLSKDNLYRLLAAELAAQRGDWQAAYATVVAVAQETRDPRLAKRAAEIALGAKQPAEALNAVRLWRALAPNSDEAAQYYLSFVLLGDNLAEAKPMLEQRMREAREPTRGMMAFQLQRLLSRAKDKDAAFSLLEDVLAPYQNLPESHLALAQSAFNKGDGERARSEAREALRIKPDMELAALTLAQVTADRGDADRVLADFLKRYPKSRDVRVAHARMLVEQKQYERARSEFGLLLKEQPNDLTALFALGILSAQLNDNKSAEKYLTSYVQNLSAQPDEERDPTQAYMLLAQIAEERKDSEAALRWLSQVEPGEGYLGAQIRRAQIIGKRGDLEGARAVLREIKPAGEREQIQLIIAEAQIEKDANKTPAAMQTVKDGLTRFPQSTDLLYEYAMLAEKASQYEAMETALRKVIQLAPHNQNAYNALGYSLAERNIRLPEAQSLIEKALSLAPDDPFILDSMGWVQFRLGRLKEAEASLRRAYAMRPDAEIAVHLGEVLWVKGQREDAQRFWRDAQTKDPQNDALKSTLARFNVRL</sequence>
<protein>
    <submittedName>
        <fullName evidence="5">Uncharacterized conserved protein HemY, contains two TPR repeats</fullName>
    </submittedName>
</protein>
<dbReference type="AlphaFoldDB" id="A0A239CM98"/>
<evidence type="ECO:0000256" key="1">
    <source>
        <dbReference type="ARBA" id="ARBA00022737"/>
    </source>
</evidence>
<dbReference type="Proteomes" id="UP000198284">
    <property type="component" value="Unassembled WGS sequence"/>
</dbReference>
<dbReference type="GO" id="GO:0042802">
    <property type="term" value="F:identical protein binding"/>
    <property type="evidence" value="ECO:0007669"/>
    <property type="project" value="InterPro"/>
</dbReference>
<evidence type="ECO:0000256" key="2">
    <source>
        <dbReference type="ARBA" id="ARBA00022803"/>
    </source>
</evidence>